<dbReference type="GO" id="GO:0016020">
    <property type="term" value="C:membrane"/>
    <property type="evidence" value="ECO:0007669"/>
    <property type="project" value="UniProtKB-SubCell"/>
</dbReference>
<dbReference type="KEGG" id="fat:DVK85_10475"/>
<reference evidence="7 8" key="1">
    <citation type="submission" date="2018-07" db="EMBL/GenBank/DDBJ databases">
        <title>Complete genome sequence of Flavobacterium arcticum type strain SM1502T.</title>
        <authorList>
            <person name="Li Y."/>
            <person name="Li D.-D."/>
        </authorList>
    </citation>
    <scope>NUCLEOTIDE SEQUENCE [LARGE SCALE GENOMIC DNA]</scope>
    <source>
        <strain evidence="7 8">SM1502</strain>
    </source>
</reference>
<keyword evidence="3 5" id="KW-1133">Transmembrane helix</keyword>
<gene>
    <name evidence="7" type="ORF">DVK85_10475</name>
</gene>
<dbReference type="PANTHER" id="PTHR21016:SF25">
    <property type="entry name" value="TM2 DOMAIN-CONTAINING PROTEIN DDB_G0277895-RELATED"/>
    <property type="match status" value="1"/>
</dbReference>
<comment type="subcellular location">
    <subcellularLocation>
        <location evidence="1">Membrane</location>
        <topology evidence="1">Multi-pass membrane protein</topology>
    </subcellularLocation>
</comment>
<keyword evidence="2 5" id="KW-0812">Transmembrane</keyword>
<dbReference type="InterPro" id="IPR007829">
    <property type="entry name" value="TM2"/>
</dbReference>
<evidence type="ECO:0000256" key="3">
    <source>
        <dbReference type="ARBA" id="ARBA00022989"/>
    </source>
</evidence>
<dbReference type="PANTHER" id="PTHR21016">
    <property type="entry name" value="BETA-AMYLOID BINDING PROTEIN-RELATED"/>
    <property type="match status" value="1"/>
</dbReference>
<evidence type="ECO:0000313" key="8">
    <source>
        <dbReference type="Proteomes" id="UP000253951"/>
    </source>
</evidence>
<dbReference type="AlphaFoldDB" id="A0A345HFC6"/>
<evidence type="ECO:0000259" key="6">
    <source>
        <dbReference type="Pfam" id="PF05154"/>
    </source>
</evidence>
<protein>
    <submittedName>
        <fullName evidence="7">TM2 domain-containing protein</fullName>
    </submittedName>
</protein>
<organism evidence="7 8">
    <name type="scientific">Flavobacterium arcticum</name>
    <dbReference type="NCBI Taxonomy" id="1784713"/>
    <lineage>
        <taxon>Bacteria</taxon>
        <taxon>Pseudomonadati</taxon>
        <taxon>Bacteroidota</taxon>
        <taxon>Flavobacteriia</taxon>
        <taxon>Flavobacteriales</taxon>
        <taxon>Flavobacteriaceae</taxon>
        <taxon>Flavobacterium</taxon>
    </lineage>
</organism>
<evidence type="ECO:0000256" key="1">
    <source>
        <dbReference type="ARBA" id="ARBA00004141"/>
    </source>
</evidence>
<evidence type="ECO:0000256" key="2">
    <source>
        <dbReference type="ARBA" id="ARBA00022692"/>
    </source>
</evidence>
<dbReference type="OrthoDB" id="9816361at2"/>
<accession>A0A345HFC6</accession>
<sequence>MDSQKVDMYVMTNAKYFKSQQLNYIRERMLAMDDSKWSMLQSVELKDPTTILIVSILAGGLGIDRFMIGDTGLGVAKLLTCGGAGIWALVDLFLIMDATRDKNMEKVQQFLA</sequence>
<dbReference type="Pfam" id="PF05154">
    <property type="entry name" value="TM2"/>
    <property type="match status" value="1"/>
</dbReference>
<keyword evidence="8" id="KW-1185">Reference proteome</keyword>
<dbReference type="RefSeq" id="WP_114679043.1">
    <property type="nucleotide sequence ID" value="NZ_CP031188.1"/>
</dbReference>
<feature type="domain" description="TM2" evidence="6">
    <location>
        <begin position="46"/>
        <end position="93"/>
    </location>
</feature>
<dbReference type="EMBL" id="CP031188">
    <property type="protein sequence ID" value="AXG75286.1"/>
    <property type="molecule type" value="Genomic_DNA"/>
</dbReference>
<evidence type="ECO:0000256" key="4">
    <source>
        <dbReference type="ARBA" id="ARBA00023136"/>
    </source>
</evidence>
<keyword evidence="4 5" id="KW-0472">Membrane</keyword>
<name>A0A345HFC6_9FLAO</name>
<dbReference type="Proteomes" id="UP000253951">
    <property type="component" value="Chromosome"/>
</dbReference>
<evidence type="ECO:0000256" key="5">
    <source>
        <dbReference type="SAM" id="Phobius"/>
    </source>
</evidence>
<dbReference type="InterPro" id="IPR050932">
    <property type="entry name" value="TM2D1-3-like"/>
</dbReference>
<proteinExistence type="predicted"/>
<feature type="transmembrane region" description="Helical" evidence="5">
    <location>
        <begin position="74"/>
        <end position="96"/>
    </location>
</feature>
<evidence type="ECO:0000313" key="7">
    <source>
        <dbReference type="EMBL" id="AXG75286.1"/>
    </source>
</evidence>